<sequence>MGPAVPAVTGDSSSSSAESNFRQLDDVFLQTQTRIWLGEVIQTRLDEQLHISDLLADGELLFEVSKVIWKMLLAKCMELRHVKANKYKPFGSRKSSGRYRPYSNVDSFLKICKILGLNGIDLFSPSDVVEQRNIRKVCMCIRLFSMKARSKQLNVPDFDIVTYTVAMSTNMVGGIRRSLELSQFSFSNSASVSPYERYRSKYRKKKSIAACERNYDSCSEESDSTESNYMGVQSYSSSTNYSCDAASFKNSNVENSPEVSSMVKKYGSPQNILQSEILDQERDEVEQSHYESECLTESVGSVCSQYVNNDRKLESMSSPCIDSQMKLYCGAPHIYNGVKHIPENGARDLIDPAFVLGNDASIMGDSLDDSTAERGCISHQLAFSDFIDLGTDSNYPVLFDGEDSMINLYMGTDSHGSILTQRTSRNGFARTFFDDIEDVEVSSITSMNSVSGRRLSLDFDDRFDADDYKTVKVNFTELQNYEADRLDKSPMRGYESQDMDKYETSVHNFTPDTEKPETQMKIENFGFSTKLFLQRPDDSKSDVTWNEDTVDSLSSKTGKSQINSGDALWLKDTNFVVANNDEEAKGTTMVELDTDIEERRDNNVSATCSGSIINIHEDSVASCNTVAVEEGERCHRINKTDDGSGLQHLDIIIEDIISKGANTVISATQSEPTAQKHPFSAIERSPSVGTENYQACTDHNEDFLHRAECTNKDEGKNKTVDSLAEEISDGRKYTSAGVPESKPHRRPLLKTVVKGTAIFGVLFLLLHVRNRSGREKRGEANKRSSRNEKSNGVEFPSWNEQKGRRVNGIYPAQKLKLGN</sequence>
<dbReference type="InterPro" id="IPR036872">
    <property type="entry name" value="CH_dom_sf"/>
</dbReference>
<feature type="region of interest" description="Disordered" evidence="1">
    <location>
        <begin position="772"/>
        <end position="819"/>
    </location>
</feature>
<dbReference type="AlphaFoldDB" id="A0A5J5AJK2"/>
<evidence type="ECO:0000313" key="3">
    <source>
        <dbReference type="Proteomes" id="UP000325577"/>
    </source>
</evidence>
<dbReference type="SUPFAM" id="SSF47576">
    <property type="entry name" value="Calponin-homology domain, CH-domain"/>
    <property type="match status" value="1"/>
</dbReference>
<dbReference type="GO" id="GO:0051764">
    <property type="term" value="P:actin crosslink formation"/>
    <property type="evidence" value="ECO:0007669"/>
    <property type="project" value="TreeGrafter"/>
</dbReference>
<evidence type="ECO:0000256" key="1">
    <source>
        <dbReference type="SAM" id="MobiDB-lite"/>
    </source>
</evidence>
<proteinExistence type="predicted"/>
<feature type="compositionally biased region" description="Basic and acidic residues" evidence="1">
    <location>
        <begin position="772"/>
        <end position="791"/>
    </location>
</feature>
<gene>
    <name evidence="2" type="ORF">F0562_005944</name>
</gene>
<dbReference type="GO" id="GO:0008093">
    <property type="term" value="F:cytoskeletal anchor activity"/>
    <property type="evidence" value="ECO:0007669"/>
    <property type="project" value="TreeGrafter"/>
</dbReference>
<evidence type="ECO:0000313" key="2">
    <source>
        <dbReference type="EMBL" id="KAA8531235.1"/>
    </source>
</evidence>
<dbReference type="GO" id="GO:0005884">
    <property type="term" value="C:actin filament"/>
    <property type="evidence" value="ECO:0007669"/>
    <property type="project" value="TreeGrafter"/>
</dbReference>
<dbReference type="Proteomes" id="UP000325577">
    <property type="component" value="Linkage Group LG2"/>
</dbReference>
<dbReference type="CDD" id="cd00014">
    <property type="entry name" value="CH_SF"/>
    <property type="match status" value="1"/>
</dbReference>
<reference evidence="2 3" key="1">
    <citation type="submission" date="2019-09" db="EMBL/GenBank/DDBJ databases">
        <title>A chromosome-level genome assembly of the Chinese tupelo Nyssa sinensis.</title>
        <authorList>
            <person name="Yang X."/>
            <person name="Kang M."/>
            <person name="Yang Y."/>
            <person name="Xiong H."/>
            <person name="Wang M."/>
            <person name="Zhang Z."/>
            <person name="Wang Z."/>
            <person name="Wu H."/>
            <person name="Ma T."/>
            <person name="Liu J."/>
            <person name="Xi Z."/>
        </authorList>
    </citation>
    <scope>NUCLEOTIDE SEQUENCE [LARGE SCALE GENOMIC DNA]</scope>
    <source>
        <strain evidence="2">J267</strain>
        <tissue evidence="2">Leaf</tissue>
    </source>
</reference>
<keyword evidence="3" id="KW-1185">Reference proteome</keyword>
<protein>
    <recommendedName>
        <fullName evidence="4">Calponin-homology (CH) domain-containing protein</fullName>
    </recommendedName>
</protein>
<dbReference type="EMBL" id="CM018043">
    <property type="protein sequence ID" value="KAA8531235.1"/>
    <property type="molecule type" value="Genomic_DNA"/>
</dbReference>
<name>A0A5J5AJK2_9ASTE</name>
<evidence type="ECO:0008006" key="4">
    <source>
        <dbReference type="Google" id="ProtNLM"/>
    </source>
</evidence>
<organism evidence="2 3">
    <name type="scientific">Nyssa sinensis</name>
    <dbReference type="NCBI Taxonomy" id="561372"/>
    <lineage>
        <taxon>Eukaryota</taxon>
        <taxon>Viridiplantae</taxon>
        <taxon>Streptophyta</taxon>
        <taxon>Embryophyta</taxon>
        <taxon>Tracheophyta</taxon>
        <taxon>Spermatophyta</taxon>
        <taxon>Magnoliopsida</taxon>
        <taxon>eudicotyledons</taxon>
        <taxon>Gunneridae</taxon>
        <taxon>Pentapetalae</taxon>
        <taxon>asterids</taxon>
        <taxon>Cornales</taxon>
        <taxon>Nyssaceae</taxon>
        <taxon>Nyssa</taxon>
    </lineage>
</organism>
<dbReference type="PANTHER" id="PTHR46756:SF18">
    <property type="entry name" value="GAS2-LIKE PROTEIN PICKLED EGGS"/>
    <property type="match status" value="1"/>
</dbReference>
<dbReference type="OrthoDB" id="21595at2759"/>
<dbReference type="PANTHER" id="PTHR46756">
    <property type="entry name" value="TRANSGELIN"/>
    <property type="match status" value="1"/>
</dbReference>
<dbReference type="Gene3D" id="1.10.418.10">
    <property type="entry name" value="Calponin-like domain"/>
    <property type="match status" value="1"/>
</dbReference>
<accession>A0A5J5AJK2</accession>
<dbReference type="GO" id="GO:0051015">
    <property type="term" value="F:actin filament binding"/>
    <property type="evidence" value="ECO:0007669"/>
    <property type="project" value="TreeGrafter"/>
</dbReference>